<reference evidence="2" key="1">
    <citation type="journal article" date="2011" name="J. Bacteriol.">
        <title>Genome sequences of eight morphologically diverse alphaproteobacteria.</title>
        <authorList>
            <consortium name="US DOE Joint Genome Institute"/>
            <person name="Brown P.J."/>
            <person name="Kysela D.T."/>
            <person name="Buechlein A."/>
            <person name="Hemmerich C."/>
            <person name="Brun Y.V."/>
        </authorList>
    </citation>
    <scope>NUCLEOTIDE SEQUENCE [LARGE SCALE GENOMIC DNA]</scope>
    <source>
        <strain evidence="2">ATCC 51888 / DSM 1869 / NCIB 11706 / TK 0415</strain>
    </source>
</reference>
<dbReference type="Proteomes" id="UP000002033">
    <property type="component" value="Chromosome"/>
</dbReference>
<evidence type="ECO:0000313" key="1">
    <source>
        <dbReference type="EMBL" id="ADJ24801.1"/>
    </source>
</evidence>
<dbReference type="AlphaFoldDB" id="D8JVE7"/>
<name>D8JVE7_HYPDA</name>
<dbReference type="HOGENOM" id="CLU_2479110_0_0_5"/>
<protein>
    <submittedName>
        <fullName evidence="1">Uncharacterized protein</fullName>
    </submittedName>
</protein>
<keyword evidence="2" id="KW-1185">Reference proteome</keyword>
<organism evidence="1 2">
    <name type="scientific">Hyphomicrobium denitrificans (strain ATCC 51888 / DSM 1869 / NCIMB 11706 / TK 0415)</name>
    <dbReference type="NCBI Taxonomy" id="582899"/>
    <lineage>
        <taxon>Bacteria</taxon>
        <taxon>Pseudomonadati</taxon>
        <taxon>Pseudomonadota</taxon>
        <taxon>Alphaproteobacteria</taxon>
        <taxon>Hyphomicrobiales</taxon>
        <taxon>Hyphomicrobiaceae</taxon>
        <taxon>Hyphomicrobium</taxon>
    </lineage>
</organism>
<dbReference type="STRING" id="582899.Hden_3006"/>
<accession>D8JVE7</accession>
<sequence>MMSPILLTTEAVASRAPADVFEGFLDSRPWMPITVEPPHNVEIELQFGYAKADGFAHRRFLSGRLTFWVWFGLTCRCVEPRGWRPKA</sequence>
<gene>
    <name evidence="1" type="ordered locus">Hden_3006</name>
</gene>
<proteinExistence type="predicted"/>
<dbReference type="KEGG" id="hdn:Hden_3006"/>
<evidence type="ECO:0000313" key="2">
    <source>
        <dbReference type="Proteomes" id="UP000002033"/>
    </source>
</evidence>
<dbReference type="EMBL" id="CP002083">
    <property type="protein sequence ID" value="ADJ24801.1"/>
    <property type="molecule type" value="Genomic_DNA"/>
</dbReference>